<proteinExistence type="predicted"/>
<keyword evidence="2" id="KW-0472">Membrane</keyword>
<dbReference type="STRING" id="307972.A0A2G8LKN8"/>
<evidence type="ECO:0000256" key="1">
    <source>
        <dbReference type="SAM" id="MobiDB-lite"/>
    </source>
</evidence>
<name>A0A2G8LKN8_STIJA</name>
<dbReference type="OrthoDB" id="19623at2759"/>
<dbReference type="Pfam" id="PF06309">
    <property type="entry name" value="Torsin"/>
    <property type="match status" value="1"/>
</dbReference>
<sequence>MSCRLSSPPVADLHTRKPDYPMLITPGSKANFNSNCLALAWPSSRTSDAAKPAVYNGGGDNGWSPIAERSKTHAGLAVSPSGKPLLKIQSSYQGYFTFGEYDSSTPINRNSAFGHDRHGNSPNVPSWDARHNERTSSFISFNTSPQSSRNAKGWKKAEESFSWPDQHLHQQEDKKVRFRNEANSAWSNDRFGESLPSPERESSYDDMSVSSNDTRSHSDLSFHRRTDRRYLHSQYESRAAALSVSPSGVCQMLCWLLMTIIVILIVLLSIFFIYSDYQKSSMIAAFAPNKQTTLKQYLEEHLIGQDIAVTELSSFFDNFLNSSGLANPVMISFHGGVGVGKSFTNQLIGNYYFSDMSLCISTFSVPLHHTWPLDQIRNELTDWLTVKETSCPFQFHILNDLGSDTPCSVFALIGESLSDFLSKSSNHKHVIIVETDVAHLRIKQIALEYLETSKLEILNIDHFADPIKRSWEAIDEFQRQKSGSEYNPKVGCHFTDLFKLVHVSIPFMPLERHHVKLCVYDIAQRRHLQVSLNQVEWVADQVVYGPQSWPVFSSSGCKSVLEKLNIVYNSGEV</sequence>
<dbReference type="AlphaFoldDB" id="A0A2G8LKN8"/>
<evidence type="ECO:0000313" key="5">
    <source>
        <dbReference type="Proteomes" id="UP000230750"/>
    </source>
</evidence>
<keyword evidence="5" id="KW-1185">Reference proteome</keyword>
<gene>
    <name evidence="4" type="ORF">BSL78_02226</name>
</gene>
<protein>
    <recommendedName>
        <fullName evidence="3">Torsin-1A C-terminal domain-containing protein</fullName>
    </recommendedName>
</protein>
<evidence type="ECO:0000259" key="3">
    <source>
        <dbReference type="Pfam" id="PF21376"/>
    </source>
</evidence>
<dbReference type="PANTHER" id="PTHR10760">
    <property type="entry name" value="TORSIN"/>
    <property type="match status" value="1"/>
</dbReference>
<dbReference type="InterPro" id="IPR010448">
    <property type="entry name" value="Torsin"/>
</dbReference>
<evidence type="ECO:0000313" key="4">
    <source>
        <dbReference type="EMBL" id="PIK60826.1"/>
    </source>
</evidence>
<dbReference type="Pfam" id="PF21376">
    <property type="entry name" value="TOR1A_C"/>
    <property type="match status" value="1"/>
</dbReference>
<accession>A0A2G8LKN8</accession>
<dbReference type="GO" id="GO:0005524">
    <property type="term" value="F:ATP binding"/>
    <property type="evidence" value="ECO:0007669"/>
    <property type="project" value="InterPro"/>
</dbReference>
<keyword evidence="2" id="KW-0812">Transmembrane</keyword>
<feature type="compositionally biased region" description="Polar residues" evidence="1">
    <location>
        <begin position="135"/>
        <end position="150"/>
    </location>
</feature>
<dbReference type="InterPro" id="IPR049337">
    <property type="entry name" value="TOR1A_C"/>
</dbReference>
<dbReference type="GO" id="GO:0016887">
    <property type="term" value="F:ATP hydrolysis activity"/>
    <property type="evidence" value="ECO:0007669"/>
    <property type="project" value="InterPro"/>
</dbReference>
<reference evidence="4 5" key="1">
    <citation type="journal article" date="2017" name="PLoS Biol.">
        <title>The sea cucumber genome provides insights into morphological evolution and visceral regeneration.</title>
        <authorList>
            <person name="Zhang X."/>
            <person name="Sun L."/>
            <person name="Yuan J."/>
            <person name="Sun Y."/>
            <person name="Gao Y."/>
            <person name="Zhang L."/>
            <person name="Li S."/>
            <person name="Dai H."/>
            <person name="Hamel J.F."/>
            <person name="Liu C."/>
            <person name="Yu Y."/>
            <person name="Liu S."/>
            <person name="Lin W."/>
            <person name="Guo K."/>
            <person name="Jin S."/>
            <person name="Xu P."/>
            <person name="Storey K.B."/>
            <person name="Huan P."/>
            <person name="Zhang T."/>
            <person name="Zhou Y."/>
            <person name="Zhang J."/>
            <person name="Lin C."/>
            <person name="Li X."/>
            <person name="Xing L."/>
            <person name="Huo D."/>
            <person name="Sun M."/>
            <person name="Wang L."/>
            <person name="Mercier A."/>
            <person name="Li F."/>
            <person name="Yang H."/>
            <person name="Xiang J."/>
        </authorList>
    </citation>
    <scope>NUCLEOTIDE SEQUENCE [LARGE SCALE GENOMIC DNA]</scope>
    <source>
        <strain evidence="4">Shaxun</strain>
        <tissue evidence="4">Muscle</tissue>
    </source>
</reference>
<dbReference type="GO" id="GO:0005737">
    <property type="term" value="C:cytoplasm"/>
    <property type="evidence" value="ECO:0007669"/>
    <property type="project" value="UniProtKB-ARBA"/>
</dbReference>
<dbReference type="PANTHER" id="PTHR10760:SF2">
    <property type="entry name" value="LD13476P-RELATED"/>
    <property type="match status" value="1"/>
</dbReference>
<feature type="region of interest" description="Disordered" evidence="1">
    <location>
        <begin position="109"/>
        <end position="174"/>
    </location>
</feature>
<keyword evidence="2" id="KW-1133">Transmembrane helix</keyword>
<feature type="domain" description="Torsin-1A C-terminal" evidence="3">
    <location>
        <begin position="510"/>
        <end position="565"/>
    </location>
</feature>
<feature type="region of interest" description="Disordered" evidence="1">
    <location>
        <begin position="188"/>
        <end position="220"/>
    </location>
</feature>
<evidence type="ECO:0000256" key="2">
    <source>
        <dbReference type="SAM" id="Phobius"/>
    </source>
</evidence>
<organism evidence="4 5">
    <name type="scientific">Stichopus japonicus</name>
    <name type="common">Sea cucumber</name>
    <dbReference type="NCBI Taxonomy" id="307972"/>
    <lineage>
        <taxon>Eukaryota</taxon>
        <taxon>Metazoa</taxon>
        <taxon>Echinodermata</taxon>
        <taxon>Eleutherozoa</taxon>
        <taxon>Echinozoa</taxon>
        <taxon>Holothuroidea</taxon>
        <taxon>Aspidochirotacea</taxon>
        <taxon>Aspidochirotida</taxon>
        <taxon>Stichopodidae</taxon>
        <taxon>Apostichopus</taxon>
    </lineage>
</organism>
<comment type="caution">
    <text evidence="4">The sequence shown here is derived from an EMBL/GenBank/DDBJ whole genome shotgun (WGS) entry which is preliminary data.</text>
</comment>
<dbReference type="EMBL" id="MRZV01000046">
    <property type="protein sequence ID" value="PIK60826.1"/>
    <property type="molecule type" value="Genomic_DNA"/>
</dbReference>
<dbReference type="Proteomes" id="UP000230750">
    <property type="component" value="Unassembled WGS sequence"/>
</dbReference>
<feature type="transmembrane region" description="Helical" evidence="2">
    <location>
        <begin position="255"/>
        <end position="274"/>
    </location>
</feature>